<accession>A0A0F8ZZI9</accession>
<comment type="caution">
    <text evidence="1">The sequence shown here is derived from an EMBL/GenBank/DDBJ whole genome shotgun (WGS) entry which is preliminary data.</text>
</comment>
<dbReference type="AlphaFoldDB" id="A0A0F8ZZI9"/>
<gene>
    <name evidence="1" type="ORF">LCGC14_2634040</name>
</gene>
<organism evidence="1">
    <name type="scientific">marine sediment metagenome</name>
    <dbReference type="NCBI Taxonomy" id="412755"/>
    <lineage>
        <taxon>unclassified sequences</taxon>
        <taxon>metagenomes</taxon>
        <taxon>ecological metagenomes</taxon>
    </lineage>
</organism>
<evidence type="ECO:0000313" key="1">
    <source>
        <dbReference type="EMBL" id="KKK99308.1"/>
    </source>
</evidence>
<sequence length="83" mass="9812">MDITPSEVFKEYETEEKKLKPRFDRMDKDFERWDLKKMQYEKGPTAINVTSNRPRTFCDAVQTKLSASERQIAIYMAEEEGNA</sequence>
<proteinExistence type="predicted"/>
<protein>
    <submittedName>
        <fullName evidence="1">Uncharacterized protein</fullName>
    </submittedName>
</protein>
<dbReference type="EMBL" id="LAZR01045257">
    <property type="protein sequence ID" value="KKK99308.1"/>
    <property type="molecule type" value="Genomic_DNA"/>
</dbReference>
<reference evidence="1" key="1">
    <citation type="journal article" date="2015" name="Nature">
        <title>Complex archaea that bridge the gap between prokaryotes and eukaryotes.</title>
        <authorList>
            <person name="Spang A."/>
            <person name="Saw J.H."/>
            <person name="Jorgensen S.L."/>
            <person name="Zaremba-Niedzwiedzka K."/>
            <person name="Martijn J."/>
            <person name="Lind A.E."/>
            <person name="van Eijk R."/>
            <person name="Schleper C."/>
            <person name="Guy L."/>
            <person name="Ettema T.J."/>
        </authorList>
    </citation>
    <scope>NUCLEOTIDE SEQUENCE</scope>
</reference>
<name>A0A0F8ZZI9_9ZZZZ</name>